<feature type="region of interest" description="Disordered" evidence="10">
    <location>
        <begin position="41"/>
        <end position="61"/>
    </location>
</feature>
<evidence type="ECO:0000256" key="8">
    <source>
        <dbReference type="PIRSR" id="PIRSR618044-2"/>
    </source>
</evidence>
<dbReference type="EMBL" id="BOOW01000010">
    <property type="protein sequence ID" value="GII91494.1"/>
    <property type="molecule type" value="Genomic_DNA"/>
</dbReference>
<dbReference type="AlphaFoldDB" id="A0A919RGP3"/>
<evidence type="ECO:0000256" key="3">
    <source>
        <dbReference type="ARBA" id="ARBA00022801"/>
    </source>
</evidence>
<evidence type="ECO:0000313" key="14">
    <source>
        <dbReference type="Proteomes" id="UP000606172"/>
    </source>
</evidence>
<dbReference type="Proteomes" id="UP000606172">
    <property type="component" value="Unassembled WGS sequence"/>
</dbReference>
<keyword evidence="5" id="KW-0573">Peptidoglycan synthesis</keyword>
<organism evidence="13 14">
    <name type="scientific">Sinosporangium siamense</name>
    <dbReference type="NCBI Taxonomy" id="1367973"/>
    <lineage>
        <taxon>Bacteria</taxon>
        <taxon>Bacillati</taxon>
        <taxon>Actinomycetota</taxon>
        <taxon>Actinomycetes</taxon>
        <taxon>Streptosporangiales</taxon>
        <taxon>Streptosporangiaceae</taxon>
        <taxon>Sinosporangium</taxon>
    </lineage>
</organism>
<proteinExistence type="inferred from homology"/>
<dbReference type="InterPro" id="IPR018044">
    <property type="entry name" value="Peptidase_S11"/>
</dbReference>
<evidence type="ECO:0000256" key="4">
    <source>
        <dbReference type="ARBA" id="ARBA00022960"/>
    </source>
</evidence>
<dbReference type="Gene3D" id="3.40.710.10">
    <property type="entry name" value="DD-peptidase/beta-lactamase superfamily"/>
    <property type="match status" value="1"/>
</dbReference>
<dbReference type="GO" id="GO:0009252">
    <property type="term" value="P:peptidoglycan biosynthetic process"/>
    <property type="evidence" value="ECO:0007669"/>
    <property type="project" value="UniProtKB-KW"/>
</dbReference>
<comment type="similarity">
    <text evidence="1 9">Belongs to the peptidase S11 family.</text>
</comment>
<comment type="caution">
    <text evidence="13">The sequence shown here is derived from an EMBL/GenBank/DDBJ whole genome shotgun (WGS) entry which is preliminary data.</text>
</comment>
<reference evidence="13" key="1">
    <citation type="submission" date="2021-01" db="EMBL/GenBank/DDBJ databases">
        <title>Whole genome shotgun sequence of Sinosporangium siamense NBRC 109515.</title>
        <authorList>
            <person name="Komaki H."/>
            <person name="Tamura T."/>
        </authorList>
    </citation>
    <scope>NUCLEOTIDE SEQUENCE</scope>
    <source>
        <strain evidence="13">NBRC 109515</strain>
    </source>
</reference>
<dbReference type="GO" id="GO:0006508">
    <property type="term" value="P:proteolysis"/>
    <property type="evidence" value="ECO:0007669"/>
    <property type="project" value="InterPro"/>
</dbReference>
<dbReference type="SUPFAM" id="SSF56601">
    <property type="entry name" value="beta-lactamase/transpeptidase-like"/>
    <property type="match status" value="1"/>
</dbReference>
<keyword evidence="4" id="KW-0133">Cell shape</keyword>
<feature type="active site" evidence="7">
    <location>
        <position position="161"/>
    </location>
</feature>
<dbReference type="GO" id="GO:0009002">
    <property type="term" value="F:serine-type D-Ala-D-Ala carboxypeptidase activity"/>
    <property type="evidence" value="ECO:0007669"/>
    <property type="project" value="InterPro"/>
</dbReference>
<dbReference type="PANTHER" id="PTHR21581">
    <property type="entry name" value="D-ALANYL-D-ALANINE CARBOXYPEPTIDASE"/>
    <property type="match status" value="1"/>
</dbReference>
<evidence type="ECO:0000256" key="6">
    <source>
        <dbReference type="ARBA" id="ARBA00023316"/>
    </source>
</evidence>
<accession>A0A919RGP3</accession>
<dbReference type="InterPro" id="IPR001967">
    <property type="entry name" value="Peptidase_S11_N"/>
</dbReference>
<evidence type="ECO:0000256" key="11">
    <source>
        <dbReference type="SAM" id="SignalP"/>
    </source>
</evidence>
<protein>
    <recommendedName>
        <fullName evidence="12">Peptidase S11 D-alanyl-D-alanine carboxypeptidase A N-terminal domain-containing protein</fullName>
    </recommendedName>
</protein>
<keyword evidence="6" id="KW-0961">Cell wall biogenesis/degradation</keyword>
<sequence>MVRMHTGRFSAVLCSGLLAVVAGLTGAAPVTPAHAASLAAPAPASPAHSAPGHAAPAHAVPPAAATRVAPAVSAKSAILIDGATGTVHYQKGADRRRPVASLTKVMTAYVVLSEGADLNERIRITAADARYPAATGAAGSGFRKGERPTVRDLLHGLMLSSGADASQALIRRYGPGRSAFVAKMNNAAHTLGLANTHYVNPDGMPKPAKGNYSTARDQAALTKIALAHPQLAKIAATRKYTIRKSSHTRGRALTNTNKLLGTVSGAVGMKTGYTNPAGWCLSFAVDRGGKRYIGVVLGDTGAQRRFSTATKLINWASSS</sequence>
<evidence type="ECO:0000256" key="10">
    <source>
        <dbReference type="SAM" id="MobiDB-lite"/>
    </source>
</evidence>
<dbReference type="GO" id="GO:0071555">
    <property type="term" value="P:cell wall organization"/>
    <property type="evidence" value="ECO:0007669"/>
    <property type="project" value="UniProtKB-KW"/>
</dbReference>
<keyword evidence="3" id="KW-0378">Hydrolase</keyword>
<keyword evidence="2 11" id="KW-0732">Signal</keyword>
<evidence type="ECO:0000313" key="13">
    <source>
        <dbReference type="EMBL" id="GII91494.1"/>
    </source>
</evidence>
<evidence type="ECO:0000256" key="7">
    <source>
        <dbReference type="PIRSR" id="PIRSR618044-1"/>
    </source>
</evidence>
<dbReference type="GO" id="GO:0008360">
    <property type="term" value="P:regulation of cell shape"/>
    <property type="evidence" value="ECO:0007669"/>
    <property type="project" value="UniProtKB-KW"/>
</dbReference>
<dbReference type="PRINTS" id="PR00725">
    <property type="entry name" value="DADACBPTASE1"/>
</dbReference>
<feature type="active site" description="Proton acceptor" evidence="7">
    <location>
        <position position="104"/>
    </location>
</feature>
<dbReference type="InterPro" id="IPR012338">
    <property type="entry name" value="Beta-lactam/transpept-like"/>
</dbReference>
<name>A0A919RGP3_9ACTN</name>
<feature type="chain" id="PRO_5036834494" description="Peptidase S11 D-alanyl-D-alanine carboxypeptidase A N-terminal domain-containing protein" evidence="11">
    <location>
        <begin position="36"/>
        <end position="319"/>
    </location>
</feature>
<evidence type="ECO:0000256" key="2">
    <source>
        <dbReference type="ARBA" id="ARBA00022729"/>
    </source>
</evidence>
<evidence type="ECO:0000256" key="5">
    <source>
        <dbReference type="ARBA" id="ARBA00022984"/>
    </source>
</evidence>
<evidence type="ECO:0000256" key="1">
    <source>
        <dbReference type="ARBA" id="ARBA00007164"/>
    </source>
</evidence>
<dbReference type="Pfam" id="PF00768">
    <property type="entry name" value="Peptidase_S11"/>
    <property type="match status" value="1"/>
</dbReference>
<evidence type="ECO:0000256" key="9">
    <source>
        <dbReference type="RuleBase" id="RU004016"/>
    </source>
</evidence>
<feature type="active site" description="Acyl-ester intermediate" evidence="7">
    <location>
        <position position="101"/>
    </location>
</feature>
<keyword evidence="14" id="KW-1185">Reference proteome</keyword>
<feature type="binding site" evidence="8">
    <location>
        <position position="270"/>
    </location>
    <ligand>
        <name>substrate</name>
    </ligand>
</feature>
<evidence type="ECO:0000259" key="12">
    <source>
        <dbReference type="Pfam" id="PF00768"/>
    </source>
</evidence>
<dbReference type="PANTHER" id="PTHR21581:SF33">
    <property type="entry name" value="D-ALANYL-D-ALANINE CARBOXYPEPTIDASE DACB"/>
    <property type="match status" value="1"/>
</dbReference>
<feature type="signal peptide" evidence="11">
    <location>
        <begin position="1"/>
        <end position="35"/>
    </location>
</feature>
<feature type="domain" description="Peptidase S11 D-alanyl-D-alanine carboxypeptidase A N-terminal" evidence="12">
    <location>
        <begin position="66"/>
        <end position="299"/>
    </location>
</feature>
<gene>
    <name evidence="13" type="ORF">Ssi02_17250</name>
</gene>